<dbReference type="InterPro" id="IPR025629">
    <property type="entry name" value="DUF4287"/>
</dbReference>
<dbReference type="AlphaFoldDB" id="A0AB38R7A3"/>
<sequence>MEPSDMMAAVTSSMRDRTGRTLEEWVEAVRTSGVDPLDQNEVRKWLKAEHGVPQNSQWAIAFETAEQSGWVEPTVEQYIDQQYSGPKAALRPIFDAARRLIEELGADVRVEGRGTYTPFVRARQFAAIAAATKARAEPTRPSFALANSPPSQRPPRPESTSDYVLSRPRIRTSCPGQGSRAVDPQDRAQQHRRRE</sequence>
<evidence type="ECO:0000313" key="3">
    <source>
        <dbReference type="EMBL" id="UPU40645.1"/>
    </source>
</evidence>
<dbReference type="Proteomes" id="UP000831484">
    <property type="component" value="Chromosome"/>
</dbReference>
<organism evidence="3 4">
    <name type="scientific">Rhodococcus qingshengii JCM 15477</name>
    <dbReference type="NCBI Taxonomy" id="1303681"/>
    <lineage>
        <taxon>Bacteria</taxon>
        <taxon>Bacillati</taxon>
        <taxon>Actinomycetota</taxon>
        <taxon>Actinomycetes</taxon>
        <taxon>Mycobacteriales</taxon>
        <taxon>Nocardiaceae</taxon>
        <taxon>Rhodococcus</taxon>
        <taxon>Rhodococcus erythropolis group</taxon>
    </lineage>
</organism>
<accession>A0AB38R7A3</accession>
<evidence type="ECO:0000313" key="4">
    <source>
        <dbReference type="Proteomes" id="UP000831484"/>
    </source>
</evidence>
<feature type="domain" description="DUF5655" evidence="2">
    <location>
        <begin position="79"/>
        <end position="135"/>
    </location>
</feature>
<keyword evidence="4" id="KW-1185">Reference proteome</keyword>
<dbReference type="InterPro" id="IPR043714">
    <property type="entry name" value="DUF5655"/>
</dbReference>
<dbReference type="EMBL" id="CP096563">
    <property type="protein sequence ID" value="UPU40645.1"/>
    <property type="molecule type" value="Genomic_DNA"/>
</dbReference>
<gene>
    <name evidence="3" type="ORF">M0639_16315</name>
</gene>
<evidence type="ECO:0000256" key="1">
    <source>
        <dbReference type="SAM" id="MobiDB-lite"/>
    </source>
</evidence>
<reference evidence="4" key="1">
    <citation type="journal article" date="2022" name="Environ. Microbiol.">
        <title>Functional analysis, diversity, and distribution of carbendazim hydrolases MheI and CbmA, responsible for the initial step in carbendazim degradation.</title>
        <authorList>
            <person name="Zhang M."/>
            <person name="Bai X."/>
            <person name="Li Q."/>
            <person name="Zhang L."/>
            <person name="Zhu Q."/>
            <person name="Gao S."/>
            <person name="Ke Z."/>
            <person name="Jiang M."/>
            <person name="Hu J."/>
            <person name="Qiu J."/>
            <person name="Hong Q."/>
        </authorList>
    </citation>
    <scope>NUCLEOTIDE SEQUENCE [LARGE SCALE GENOMIC DNA]</scope>
    <source>
        <strain evidence="4">djl-6</strain>
    </source>
</reference>
<dbReference type="Pfam" id="PF14117">
    <property type="entry name" value="DUF4287"/>
    <property type="match status" value="1"/>
</dbReference>
<feature type="region of interest" description="Disordered" evidence="1">
    <location>
        <begin position="136"/>
        <end position="195"/>
    </location>
</feature>
<dbReference type="Pfam" id="PF18899">
    <property type="entry name" value="DUF5655"/>
    <property type="match status" value="1"/>
</dbReference>
<evidence type="ECO:0000259" key="2">
    <source>
        <dbReference type="Pfam" id="PF18899"/>
    </source>
</evidence>
<dbReference type="RefSeq" id="WP_231915216.1">
    <property type="nucleotide sequence ID" value="NZ_CP096563.1"/>
</dbReference>
<name>A0AB38R7A3_RHOSG</name>
<proteinExistence type="predicted"/>
<protein>
    <submittedName>
        <fullName evidence="3">DUF4287 domain-containing protein</fullName>
    </submittedName>
</protein>